<protein>
    <submittedName>
        <fullName evidence="2">Uncharacterized protein</fullName>
    </submittedName>
</protein>
<dbReference type="PATRIC" id="fig|76936.10.peg.1027"/>
<dbReference type="EMBL" id="LN907858">
    <property type="protein sequence ID" value="CUU39937.1"/>
    <property type="molecule type" value="Genomic_DNA"/>
</dbReference>
<evidence type="ECO:0000313" key="3">
    <source>
        <dbReference type="Proteomes" id="UP000064525"/>
    </source>
</evidence>
<accession>A0A0S4PV65</accession>
<evidence type="ECO:0000313" key="2">
    <source>
        <dbReference type="EMBL" id="CUU39937.1"/>
    </source>
</evidence>
<dbReference type="AlphaFoldDB" id="A0A0S4PV65"/>
<keyword evidence="1" id="KW-0472">Membrane</keyword>
<gene>
    <name evidence="2" type="ORF">BN2458_PEG1052</name>
</gene>
<evidence type="ECO:0000256" key="1">
    <source>
        <dbReference type="SAM" id="Phobius"/>
    </source>
</evidence>
<sequence>MPISQTLLNYFFGLCFIFSTPYLVKRIIAIKSFITLNLNTK</sequence>
<reference evidence="3" key="1">
    <citation type="submission" date="2015-11" db="EMBL/GenBank/DDBJ databases">
        <authorList>
            <person name="Anvar S.Y."/>
        </authorList>
    </citation>
    <scope>NUCLEOTIDE SEQUENCE [LARGE SCALE GENOMIC DNA]</scope>
</reference>
<name>A0A0S4PV65_9HELI</name>
<dbReference type="Proteomes" id="UP000064525">
    <property type="component" value="Chromosome I"/>
</dbReference>
<keyword evidence="1" id="KW-1133">Transmembrane helix</keyword>
<keyword evidence="1" id="KW-0812">Transmembrane</keyword>
<feature type="transmembrane region" description="Helical" evidence="1">
    <location>
        <begin position="6"/>
        <end position="24"/>
    </location>
</feature>
<proteinExistence type="predicted"/>
<dbReference type="KEGG" id="hty:BN2458_PEG1052"/>
<organism evidence="2 3">
    <name type="scientific">Helicobacter typhlonius</name>
    <dbReference type="NCBI Taxonomy" id="76936"/>
    <lineage>
        <taxon>Bacteria</taxon>
        <taxon>Pseudomonadati</taxon>
        <taxon>Campylobacterota</taxon>
        <taxon>Epsilonproteobacteria</taxon>
        <taxon>Campylobacterales</taxon>
        <taxon>Helicobacteraceae</taxon>
        <taxon>Helicobacter</taxon>
    </lineage>
</organism>